<protein>
    <recommendedName>
        <fullName evidence="5">Histidine kinase/HSP90-like ATPase domain-containing protein</fullName>
    </recommendedName>
</protein>
<evidence type="ECO:0000256" key="2">
    <source>
        <dbReference type="ARBA" id="ARBA00022777"/>
    </source>
</evidence>
<keyword evidence="3" id="KW-0902">Two-component regulatory system</keyword>
<dbReference type="AlphaFoldDB" id="A0A4T2BER7"/>
<dbReference type="GO" id="GO:0016301">
    <property type="term" value="F:kinase activity"/>
    <property type="evidence" value="ECO:0007669"/>
    <property type="project" value="UniProtKB-KW"/>
</dbReference>
<dbReference type="PANTHER" id="PTHR24421">
    <property type="entry name" value="NITRATE/NITRITE SENSOR PROTEIN NARX-RELATED"/>
    <property type="match status" value="1"/>
</dbReference>
<keyword evidence="4" id="KW-0472">Membrane</keyword>
<dbReference type="InterPro" id="IPR003594">
    <property type="entry name" value="HATPase_dom"/>
</dbReference>
<evidence type="ECO:0000313" key="7">
    <source>
        <dbReference type="Proteomes" id="UP000306192"/>
    </source>
</evidence>
<evidence type="ECO:0000256" key="1">
    <source>
        <dbReference type="ARBA" id="ARBA00022679"/>
    </source>
</evidence>
<dbReference type="InterPro" id="IPR050482">
    <property type="entry name" value="Sensor_HK_TwoCompSys"/>
</dbReference>
<evidence type="ECO:0000256" key="4">
    <source>
        <dbReference type="SAM" id="Phobius"/>
    </source>
</evidence>
<dbReference type="SUPFAM" id="SSF55874">
    <property type="entry name" value="ATPase domain of HSP90 chaperone/DNA topoisomerase II/histidine kinase"/>
    <property type="match status" value="1"/>
</dbReference>
<keyword evidence="4" id="KW-1133">Transmembrane helix</keyword>
<gene>
    <name evidence="6" type="ORF">D4765_17805</name>
</gene>
<keyword evidence="4" id="KW-0812">Transmembrane</keyword>
<accession>A0A4T2BER7</accession>
<evidence type="ECO:0000313" key="6">
    <source>
        <dbReference type="EMBL" id="TIH29657.1"/>
    </source>
</evidence>
<evidence type="ECO:0000256" key="3">
    <source>
        <dbReference type="ARBA" id="ARBA00023012"/>
    </source>
</evidence>
<keyword evidence="2" id="KW-0418">Kinase</keyword>
<dbReference type="Gene3D" id="3.30.565.10">
    <property type="entry name" value="Histidine kinase-like ATPase, C-terminal domain"/>
    <property type="match status" value="1"/>
</dbReference>
<comment type="caution">
    <text evidence="6">The sequence shown here is derived from an EMBL/GenBank/DDBJ whole genome shotgun (WGS) entry which is preliminary data.</text>
</comment>
<feature type="transmembrane region" description="Helical" evidence="4">
    <location>
        <begin position="53"/>
        <end position="71"/>
    </location>
</feature>
<dbReference type="InterPro" id="IPR036890">
    <property type="entry name" value="HATPase_C_sf"/>
</dbReference>
<sequence length="295" mass="30388">MLLSMPKIAMTVVGVAGRTLASSIVRCSLGFVLASVAVQVGGHVGGMRFAIDFPSIATFVGLIVLLLGLAAGRRQANRGSDTMRFAALAEERSIERSRIATRARAALHDTVLNDLHALTLSDVGTLTDAHRAFLARDIASLTHPALLLNEATLRARAGGDAVLSSGLGPVIRSARQRGLVVEISGDPQILAQLEPGVVSEVVKAVDQALVNVSKHANVNEAEVAIVAGVDTVNVVVTDAGTGFDASAVDAQRMGLRVSISQRVESVGGTVRVWSTPGSGTAVLLSVPLATPGAVT</sequence>
<organism evidence="6 7">
    <name type="scientific">Subtercola vilae</name>
    <dbReference type="NCBI Taxonomy" id="2056433"/>
    <lineage>
        <taxon>Bacteria</taxon>
        <taxon>Bacillati</taxon>
        <taxon>Actinomycetota</taxon>
        <taxon>Actinomycetes</taxon>
        <taxon>Micrococcales</taxon>
        <taxon>Microbacteriaceae</taxon>
        <taxon>Subtercola</taxon>
    </lineage>
</organism>
<dbReference type="PANTHER" id="PTHR24421:SF61">
    <property type="entry name" value="OXYGEN SENSOR HISTIDINE KINASE NREB"/>
    <property type="match status" value="1"/>
</dbReference>
<keyword evidence="1" id="KW-0808">Transferase</keyword>
<dbReference type="EMBL" id="QYRT01000059">
    <property type="protein sequence ID" value="TIH29657.1"/>
    <property type="molecule type" value="Genomic_DNA"/>
</dbReference>
<name>A0A4T2BER7_9MICO</name>
<keyword evidence="7" id="KW-1185">Reference proteome</keyword>
<dbReference type="GO" id="GO:0000160">
    <property type="term" value="P:phosphorelay signal transduction system"/>
    <property type="evidence" value="ECO:0007669"/>
    <property type="project" value="UniProtKB-KW"/>
</dbReference>
<feature type="domain" description="Histidine kinase/HSP90-like ATPase" evidence="5">
    <location>
        <begin position="200"/>
        <end position="289"/>
    </location>
</feature>
<dbReference type="Proteomes" id="UP000306192">
    <property type="component" value="Unassembled WGS sequence"/>
</dbReference>
<evidence type="ECO:0000259" key="5">
    <source>
        <dbReference type="Pfam" id="PF02518"/>
    </source>
</evidence>
<reference evidence="6 7" key="1">
    <citation type="journal article" date="2019" name="Microorganisms">
        <title>Systematic Affiliation and Genome Analysis of Subtercola vilae DB165(T) with Particular Emphasis on Cold Adaptation of an Isolate from a High-Altitude Cold Volcano Lake.</title>
        <authorList>
            <person name="Villalobos A.S."/>
            <person name="Wiese J."/>
            <person name="Imhoff J.F."/>
            <person name="Dorador C."/>
            <person name="Keller A."/>
            <person name="Hentschel U."/>
        </authorList>
    </citation>
    <scope>NUCLEOTIDE SEQUENCE [LARGE SCALE GENOMIC DNA]</scope>
    <source>
        <strain evidence="6 7">DB165</strain>
    </source>
</reference>
<dbReference type="Pfam" id="PF02518">
    <property type="entry name" value="HATPase_c"/>
    <property type="match status" value="1"/>
</dbReference>
<proteinExistence type="predicted"/>